<dbReference type="Proteomes" id="UP000593571">
    <property type="component" value="Unassembled WGS sequence"/>
</dbReference>
<evidence type="ECO:0000313" key="3">
    <source>
        <dbReference type="Proteomes" id="UP000593571"/>
    </source>
</evidence>
<feature type="region of interest" description="Disordered" evidence="1">
    <location>
        <begin position="1"/>
        <end position="37"/>
    </location>
</feature>
<gene>
    <name evidence="2" type="ORF">HJG63_010866</name>
</gene>
<dbReference type="EMBL" id="JACASE010000004">
    <property type="protein sequence ID" value="KAF6474692.1"/>
    <property type="molecule type" value="Genomic_DNA"/>
</dbReference>
<sequence>MKPAADPVAFAMKRRPRFRTRAEPSPKPLPLRPPLRLAPSCLRHPAMLPLLTAGAAPSSQPESHPPTPLSEAPPGLLVPRPGAVTRHLSAALCPHTRPCPGQRAWATQRPSSRMKRAPPQVLSPRASHMHLRGGATAEASRG</sequence>
<keyword evidence="3" id="KW-1185">Reference proteome</keyword>
<evidence type="ECO:0000256" key="1">
    <source>
        <dbReference type="SAM" id="MobiDB-lite"/>
    </source>
</evidence>
<evidence type="ECO:0000313" key="2">
    <source>
        <dbReference type="EMBL" id="KAF6474692.1"/>
    </source>
</evidence>
<name>A0A7J8HSK8_ROUAE</name>
<proteinExistence type="predicted"/>
<comment type="caution">
    <text evidence="2">The sequence shown here is derived from an EMBL/GenBank/DDBJ whole genome shotgun (WGS) entry which is preliminary data.</text>
</comment>
<dbReference type="AlphaFoldDB" id="A0A7J8HSK8"/>
<reference evidence="2 3" key="1">
    <citation type="journal article" date="2020" name="Nature">
        <title>Six reference-quality genomes reveal evolution of bat adaptations.</title>
        <authorList>
            <person name="Jebb D."/>
            <person name="Huang Z."/>
            <person name="Pippel M."/>
            <person name="Hughes G.M."/>
            <person name="Lavrichenko K."/>
            <person name="Devanna P."/>
            <person name="Winkler S."/>
            <person name="Jermiin L.S."/>
            <person name="Skirmuntt E.C."/>
            <person name="Katzourakis A."/>
            <person name="Burkitt-Gray L."/>
            <person name="Ray D.A."/>
            <person name="Sullivan K.A.M."/>
            <person name="Roscito J.G."/>
            <person name="Kirilenko B.M."/>
            <person name="Davalos L.M."/>
            <person name="Corthals A.P."/>
            <person name="Power M.L."/>
            <person name="Jones G."/>
            <person name="Ransome R.D."/>
            <person name="Dechmann D.K.N."/>
            <person name="Locatelli A.G."/>
            <person name="Puechmaille S.J."/>
            <person name="Fedrigo O."/>
            <person name="Jarvis E.D."/>
            <person name="Hiller M."/>
            <person name="Vernes S.C."/>
            <person name="Myers E.W."/>
            <person name="Teeling E.C."/>
        </authorList>
    </citation>
    <scope>NUCLEOTIDE SEQUENCE [LARGE SCALE GENOMIC DNA]</scope>
    <source>
        <strain evidence="2">MRouAeg1</strain>
        <tissue evidence="2">Muscle</tissue>
    </source>
</reference>
<organism evidence="2 3">
    <name type="scientific">Rousettus aegyptiacus</name>
    <name type="common">Egyptian fruit bat</name>
    <name type="synonym">Pteropus aegyptiacus</name>
    <dbReference type="NCBI Taxonomy" id="9407"/>
    <lineage>
        <taxon>Eukaryota</taxon>
        <taxon>Metazoa</taxon>
        <taxon>Chordata</taxon>
        <taxon>Craniata</taxon>
        <taxon>Vertebrata</taxon>
        <taxon>Euteleostomi</taxon>
        <taxon>Mammalia</taxon>
        <taxon>Eutheria</taxon>
        <taxon>Laurasiatheria</taxon>
        <taxon>Chiroptera</taxon>
        <taxon>Yinpterochiroptera</taxon>
        <taxon>Pteropodoidea</taxon>
        <taxon>Pteropodidae</taxon>
        <taxon>Rousettinae</taxon>
        <taxon>Rousettus</taxon>
    </lineage>
</organism>
<accession>A0A7J8HSK8</accession>
<feature type="region of interest" description="Disordered" evidence="1">
    <location>
        <begin position="51"/>
        <end position="142"/>
    </location>
</feature>
<protein>
    <submittedName>
        <fullName evidence="2">Uncharacterized protein</fullName>
    </submittedName>
</protein>